<organism evidence="8 9">
    <name type="scientific">Xylocopilactobacillus apicola</name>
    <dbReference type="NCBI Taxonomy" id="2932184"/>
    <lineage>
        <taxon>Bacteria</taxon>
        <taxon>Bacillati</taxon>
        <taxon>Bacillota</taxon>
        <taxon>Bacilli</taxon>
        <taxon>Lactobacillales</taxon>
        <taxon>Lactobacillaceae</taxon>
        <taxon>Xylocopilactobacillus</taxon>
    </lineage>
</organism>
<dbReference type="InterPro" id="IPR018478">
    <property type="entry name" value="Sporu_reg_WhiA_N_dom"/>
</dbReference>
<dbReference type="NCBIfam" id="TIGR00647">
    <property type="entry name" value="DNA_bind_WhiA"/>
    <property type="match status" value="1"/>
</dbReference>
<keyword evidence="2 4" id="KW-0238">DNA-binding</keyword>
<dbReference type="PANTHER" id="PTHR37307">
    <property type="entry name" value="CELL DIVISION PROTEIN WHIA-RELATED"/>
    <property type="match status" value="1"/>
</dbReference>
<dbReference type="Proteomes" id="UP001321861">
    <property type="component" value="Chromosome"/>
</dbReference>
<keyword evidence="9" id="KW-1185">Reference proteome</keyword>
<accession>A0AAU9CZV6</accession>
<keyword evidence="1 4" id="KW-0132">Cell division</keyword>
<name>A0AAU9CZV6_9LACO</name>
<evidence type="ECO:0000256" key="1">
    <source>
        <dbReference type="ARBA" id="ARBA00022618"/>
    </source>
</evidence>
<dbReference type="KEGG" id="xap:XA3_04070"/>
<dbReference type="InterPro" id="IPR023054">
    <property type="entry name" value="Sporulation_regulator_WhiA_C"/>
</dbReference>
<dbReference type="GO" id="GO:0051301">
    <property type="term" value="P:cell division"/>
    <property type="evidence" value="ECO:0007669"/>
    <property type="project" value="UniProtKB-UniRule"/>
</dbReference>
<sequence length="312" mass="35786">MSFAQDVKKELTLCSIDEPAADSELIALLMLTGSIHIIDKRLVLELKTENSATSRRIYSLFKTIFQLKPTVIVTEKNKLQKKPQFIIRIIENSQQVLERFKLSLDHFAQAATTFTNTPEKKAGFLRGAFLATGSVNNPKQSSYHLEIATQYENQAQQLQYLMKKLDFNARITSRRNGYIVYLKEAEKISDFLQILGATEAMLYFEDVRIVRDMRNSVNRVVNCETANMNKVIIAAQQQIDNIKLIYEVKGEQSFPDRLRSVAELRLKYPEASTEQLSRLLQEEMGEVVSKSGINYRLRKINTLAQQIRGVQK</sequence>
<dbReference type="InterPro" id="IPR039518">
    <property type="entry name" value="WhiA_LAGLIDADG_dom"/>
</dbReference>
<evidence type="ECO:0000313" key="9">
    <source>
        <dbReference type="Proteomes" id="UP001321861"/>
    </source>
</evidence>
<evidence type="ECO:0000313" key="8">
    <source>
        <dbReference type="EMBL" id="BDR57966.1"/>
    </source>
</evidence>
<dbReference type="SUPFAM" id="SSF55608">
    <property type="entry name" value="Homing endonucleases"/>
    <property type="match status" value="1"/>
</dbReference>
<dbReference type="InterPro" id="IPR003802">
    <property type="entry name" value="Sporulation_regulator_WhiA"/>
</dbReference>
<evidence type="ECO:0000256" key="3">
    <source>
        <dbReference type="ARBA" id="ARBA00023306"/>
    </source>
</evidence>
<evidence type="ECO:0000256" key="4">
    <source>
        <dbReference type="HAMAP-Rule" id="MF_01420"/>
    </source>
</evidence>
<evidence type="ECO:0000259" key="7">
    <source>
        <dbReference type="Pfam" id="PF14527"/>
    </source>
</evidence>
<dbReference type="AlphaFoldDB" id="A0AAU9CZV6"/>
<evidence type="ECO:0000259" key="6">
    <source>
        <dbReference type="Pfam" id="PF10298"/>
    </source>
</evidence>
<reference evidence="8 9" key="1">
    <citation type="journal article" date="2023" name="Microbiol. Spectr.">
        <title>Symbiosis of Carpenter Bees with Uncharacterized Lactic Acid Bacteria Showing NAD Auxotrophy.</title>
        <authorList>
            <person name="Kawasaki S."/>
            <person name="Ozawa K."/>
            <person name="Mori T."/>
            <person name="Yamamoto A."/>
            <person name="Ito M."/>
            <person name="Ohkuma M."/>
            <person name="Sakamoto M."/>
            <person name="Matsutani M."/>
        </authorList>
    </citation>
    <scope>NUCLEOTIDE SEQUENCE [LARGE SCALE GENOMIC DNA]</scope>
    <source>
        <strain evidence="8 9">XA3</strain>
    </source>
</reference>
<evidence type="ECO:0000259" key="5">
    <source>
        <dbReference type="Pfam" id="PF02650"/>
    </source>
</evidence>
<feature type="domain" description="Sporulation transcription regulator WhiA N-terminal" evidence="6">
    <location>
        <begin position="21"/>
        <end position="102"/>
    </location>
</feature>
<dbReference type="Pfam" id="PF02650">
    <property type="entry name" value="HTH_WhiA"/>
    <property type="match status" value="1"/>
</dbReference>
<gene>
    <name evidence="4 8" type="primary">whiA</name>
    <name evidence="8" type="ORF">XA3_04070</name>
</gene>
<comment type="function">
    <text evidence="4">Involved in cell division and chromosome segregation.</text>
</comment>
<dbReference type="Pfam" id="PF14527">
    <property type="entry name" value="LAGLIDADG_WhiA"/>
    <property type="match status" value="1"/>
</dbReference>
<dbReference type="Pfam" id="PF10298">
    <property type="entry name" value="WhiA_N"/>
    <property type="match status" value="1"/>
</dbReference>
<dbReference type="HAMAP" id="MF_01420">
    <property type="entry name" value="HTH_type_WhiA"/>
    <property type="match status" value="1"/>
</dbReference>
<dbReference type="RefSeq" id="WP_317635893.1">
    <property type="nucleotide sequence ID" value="NZ_AP026802.1"/>
</dbReference>
<feature type="domain" description="Sporulation regulator WhiA C-terminal" evidence="5">
    <location>
        <begin position="217"/>
        <end position="304"/>
    </location>
</feature>
<dbReference type="EMBL" id="AP026802">
    <property type="protein sequence ID" value="BDR57966.1"/>
    <property type="molecule type" value="Genomic_DNA"/>
</dbReference>
<feature type="domain" description="WhiA LAGLIDADG-like" evidence="7">
    <location>
        <begin position="122"/>
        <end position="214"/>
    </location>
</feature>
<keyword evidence="3 4" id="KW-0131">Cell cycle</keyword>
<dbReference type="InterPro" id="IPR027434">
    <property type="entry name" value="Homing_endonucl"/>
</dbReference>
<dbReference type="Gene3D" id="3.10.28.10">
    <property type="entry name" value="Homing endonucleases"/>
    <property type="match status" value="1"/>
</dbReference>
<dbReference type="GO" id="GO:0003677">
    <property type="term" value="F:DNA binding"/>
    <property type="evidence" value="ECO:0007669"/>
    <property type="project" value="UniProtKB-UniRule"/>
</dbReference>
<dbReference type="PANTHER" id="PTHR37307:SF1">
    <property type="entry name" value="CELL DIVISION PROTEIN WHIA-RELATED"/>
    <property type="match status" value="1"/>
</dbReference>
<dbReference type="GO" id="GO:0043937">
    <property type="term" value="P:regulation of sporulation"/>
    <property type="evidence" value="ECO:0007669"/>
    <property type="project" value="InterPro"/>
</dbReference>
<evidence type="ECO:0000256" key="2">
    <source>
        <dbReference type="ARBA" id="ARBA00023125"/>
    </source>
</evidence>
<proteinExistence type="inferred from homology"/>
<protein>
    <recommendedName>
        <fullName evidence="4">Probable cell division protein WhiA</fullName>
    </recommendedName>
</protein>
<comment type="similarity">
    <text evidence="4">Belongs to the WhiA family.</text>
</comment>